<protein>
    <submittedName>
        <fullName evidence="2">Uncharacterized protein</fullName>
    </submittedName>
</protein>
<keyword evidence="1" id="KW-1185">Reference proteome</keyword>
<evidence type="ECO:0000313" key="1">
    <source>
        <dbReference type="Proteomes" id="UP000036681"/>
    </source>
</evidence>
<sequence>MKLLQIKDLVCMKEKVFASIAEMAINFSTISSINPWHSLNLHCCCMEIF</sequence>
<organism evidence="1 2">
    <name type="scientific">Ascaris lumbricoides</name>
    <name type="common">Giant roundworm</name>
    <dbReference type="NCBI Taxonomy" id="6252"/>
    <lineage>
        <taxon>Eukaryota</taxon>
        <taxon>Metazoa</taxon>
        <taxon>Ecdysozoa</taxon>
        <taxon>Nematoda</taxon>
        <taxon>Chromadorea</taxon>
        <taxon>Rhabditida</taxon>
        <taxon>Spirurina</taxon>
        <taxon>Ascaridomorpha</taxon>
        <taxon>Ascaridoidea</taxon>
        <taxon>Ascarididae</taxon>
        <taxon>Ascaris</taxon>
    </lineage>
</organism>
<name>A0A0M3HZE3_ASCLU</name>
<reference evidence="2" key="1">
    <citation type="submission" date="2017-02" db="UniProtKB">
        <authorList>
            <consortium name="WormBaseParasite"/>
        </authorList>
    </citation>
    <scope>IDENTIFICATION</scope>
</reference>
<proteinExistence type="predicted"/>
<evidence type="ECO:0000313" key="2">
    <source>
        <dbReference type="WBParaSite" id="ALUE_0000906001-mRNA-1"/>
    </source>
</evidence>
<accession>A0A0M3HZE3</accession>
<dbReference type="Proteomes" id="UP000036681">
    <property type="component" value="Unplaced"/>
</dbReference>
<dbReference type="AlphaFoldDB" id="A0A0M3HZE3"/>
<dbReference type="WBParaSite" id="ALUE_0000906001-mRNA-1">
    <property type="protein sequence ID" value="ALUE_0000906001-mRNA-1"/>
    <property type="gene ID" value="ALUE_0000906001"/>
</dbReference>